<evidence type="ECO:0000313" key="4">
    <source>
        <dbReference type="EMBL" id="CAB5506501.1"/>
    </source>
</evidence>
<evidence type="ECO:0000313" key="5">
    <source>
        <dbReference type="EMBL" id="OIR25652.1"/>
    </source>
</evidence>
<evidence type="ECO:0000256" key="2">
    <source>
        <dbReference type="SAM" id="SignalP"/>
    </source>
</evidence>
<gene>
    <name evidence="5" type="ORF">BGC33_07345</name>
    <name evidence="4" type="ORF">THERMOS_2340</name>
</gene>
<dbReference type="GO" id="GO:0005576">
    <property type="term" value="C:extracellular region"/>
    <property type="evidence" value="ECO:0007669"/>
    <property type="project" value="InterPro"/>
</dbReference>
<evidence type="ECO:0000256" key="1">
    <source>
        <dbReference type="SAM" id="MobiDB-lite"/>
    </source>
</evidence>
<evidence type="ECO:0000259" key="3">
    <source>
        <dbReference type="Pfam" id="PF03496"/>
    </source>
</evidence>
<organism evidence="5 6">
    <name type="scientific">Bathymodiolus thermophilus thioautotrophic gill symbiont</name>
    <dbReference type="NCBI Taxonomy" id="2360"/>
    <lineage>
        <taxon>Bacteria</taxon>
        <taxon>Pseudomonadati</taxon>
        <taxon>Pseudomonadota</taxon>
        <taxon>Gammaproteobacteria</taxon>
        <taxon>sulfur-oxidizing symbionts</taxon>
    </lineage>
</organism>
<dbReference type="AlphaFoldDB" id="A0A1J5TZI6"/>
<feature type="domain" description="ADP ribosyltransferase" evidence="3">
    <location>
        <begin position="58"/>
        <end position="237"/>
    </location>
</feature>
<dbReference type="Proteomes" id="UP000182798">
    <property type="component" value="Unassembled WGS sequence"/>
</dbReference>
<dbReference type="Pfam" id="PF03496">
    <property type="entry name" value="ADPrib_exo_Tox"/>
    <property type="match status" value="1"/>
</dbReference>
<dbReference type="Proteomes" id="UP000643672">
    <property type="component" value="Unassembled WGS sequence"/>
</dbReference>
<sequence length="300" mass="33534">MKKYYLLITLLTLTVTNAFATVFPDVDKQRHLFANNDRATRSEAKLVHAEKMYAQTEELELTKAESDYFAEYTTDSNDFVNDYLGDGLAESDPLTVGDYQTRIKKFSETLEKFPPSNSNIYRGSSSTRSSGNGKPYYNLDAENPPQVVEGDYLVTNKFTSFSSSFEEASYFSRTGAEGDIGVIFGIENSASSAPIALYSHEDEAEALVKPGQAYKIKKITSYDGFIDDMGHEKKMVTVELGEEEMIPSDANVFFMTQARPLNQEEFRTLESRLGPENKYLMPDSLKDNINVGLGTCAPET</sequence>
<dbReference type="PROSITE" id="PS51996">
    <property type="entry name" value="TR_MART"/>
    <property type="match status" value="1"/>
</dbReference>
<evidence type="ECO:0000313" key="6">
    <source>
        <dbReference type="Proteomes" id="UP000182798"/>
    </source>
</evidence>
<accession>A0A1J5TZI6</accession>
<dbReference type="RefSeq" id="WP_071563292.1">
    <property type="nucleotide sequence ID" value="NZ_CAESAQ020000099.1"/>
</dbReference>
<reference evidence="4 7" key="3">
    <citation type="submission" date="2020-05" db="EMBL/GenBank/DDBJ databases">
        <authorList>
            <person name="Petersen J."/>
            <person name="Sayavedra L."/>
        </authorList>
    </citation>
    <scope>NUCLEOTIDE SEQUENCE [LARGE SCALE GENOMIC DNA]</scope>
    <source>
        <strain evidence="4">B thermophilus SOXS</strain>
    </source>
</reference>
<feature type="compositionally biased region" description="Low complexity" evidence="1">
    <location>
        <begin position="122"/>
        <end position="131"/>
    </location>
</feature>
<evidence type="ECO:0000313" key="7">
    <source>
        <dbReference type="Proteomes" id="UP000643672"/>
    </source>
</evidence>
<dbReference type="InterPro" id="IPR003540">
    <property type="entry name" value="ADP-ribosyltransferase"/>
</dbReference>
<dbReference type="EMBL" id="MIQH01000102">
    <property type="protein sequence ID" value="OIR25652.1"/>
    <property type="molecule type" value="Genomic_DNA"/>
</dbReference>
<protein>
    <recommendedName>
        <fullName evidence="3">ADP ribosyltransferase domain-containing protein</fullName>
    </recommendedName>
</protein>
<keyword evidence="7" id="KW-1185">Reference proteome</keyword>
<feature type="signal peptide" evidence="2">
    <location>
        <begin position="1"/>
        <end position="20"/>
    </location>
</feature>
<dbReference type="Gene3D" id="3.90.176.10">
    <property type="entry name" value="Toxin ADP-ribosyltransferase, Chain A, domain 1"/>
    <property type="match status" value="1"/>
</dbReference>
<feature type="region of interest" description="Disordered" evidence="1">
    <location>
        <begin position="116"/>
        <end position="137"/>
    </location>
</feature>
<keyword evidence="2" id="KW-0732">Signal</keyword>
<dbReference type="SUPFAM" id="SSF56399">
    <property type="entry name" value="ADP-ribosylation"/>
    <property type="match status" value="1"/>
</dbReference>
<comment type="caution">
    <text evidence="5">The sequence shown here is derived from an EMBL/GenBank/DDBJ whole genome shotgun (WGS) entry which is preliminary data.</text>
</comment>
<reference evidence="6" key="1">
    <citation type="submission" date="2016-09" db="EMBL/GenBank/DDBJ databases">
        <title>Genome Sequence of Bathymodiolus thermophilus sulfur-oxidizing gill endosymbiont.</title>
        <authorList>
            <person name="Ponnudurai R."/>
            <person name="Kleiner M."/>
            <person name="Sayavedra L."/>
            <person name="Thuermer A."/>
            <person name="Felbeck H."/>
            <person name="Schlueter R."/>
            <person name="Schweder T."/>
            <person name="Markert S."/>
        </authorList>
    </citation>
    <scope>NUCLEOTIDE SEQUENCE [LARGE SCALE GENOMIC DNA]</scope>
    <source>
        <strain evidence="6">BAT/CrabSpa'14</strain>
    </source>
</reference>
<proteinExistence type="predicted"/>
<dbReference type="EMBL" id="CAESAQ020000099">
    <property type="protein sequence ID" value="CAB5506501.1"/>
    <property type="molecule type" value="Genomic_DNA"/>
</dbReference>
<feature type="chain" id="PRO_5044561954" description="ADP ribosyltransferase domain-containing protein" evidence="2">
    <location>
        <begin position="21"/>
        <end position="300"/>
    </location>
</feature>
<reference evidence="5" key="2">
    <citation type="journal article" date="2017" name="Stand. Genomic Sci.">
        <title>Genome sequence of the sulfur-oxidizing Bathymodiolus thermophilus gill endosymbiont.</title>
        <authorList>
            <person name="Ponnudurai R."/>
            <person name="Sayavedra L."/>
            <person name="Kleiner M."/>
            <person name="Heiden S.E."/>
            <person name="Thurmer A."/>
            <person name="Felbeck H."/>
            <person name="Schluter R."/>
            <person name="Sievert S.M."/>
            <person name="Daniel R."/>
            <person name="Schweder T."/>
            <person name="Markert S."/>
        </authorList>
    </citation>
    <scope>NUCLEOTIDE SEQUENCE</scope>
    <source>
        <strain evidence="5">BAT/CrabSpa'14</strain>
    </source>
</reference>
<name>A0A1J5TZI6_9GAMM</name>